<sequence>MAPWISWPCGYPLIGSVPDLPQKNSFLKFHEWGQKYGPIYQCNLAGTNHVWISRDRIAKDLLAGRSAIYSDRPHIPALEQDNRTSGQYLPLMSKNEKWTRQRKFAKQVMDTSAKASFYNYPELESVRLLFELMTDPARYNHALESYIARITSRLAWGTPEPADELKQRARELLIGVSPSGALGNKLPLVMKLPEKWIPAKAWELRRSRTEKRFFQVMQDEVAQRLGSVDAPSMHDSRPINPKTSDTPQSWTRQFLETKSSWGFASDLEGAYAVGMHGIAGALTIAAPMQSFCLAMCHFPQYQHVLHEEIDRVPGDRMPRFSDMPDMPVLRAFIRETMRWRPPVPTGIPHQLTQDDVYDGYHIPAGSVIHPLEWSIGRDPSIFFDPDAFNPLRWLEPQYPTYQEPLTKYPTITGYSQFGYGRRTCQGMGVTEADLFVGIGSIAWLFNMSIPDADIDTAQSSQSGTQTTQPEQAVAESGPPTPPSENESERPLAVHDLTYKLLEAKQGAASATEAMPGQFPSVYLPDNVSIQHGLPTPPESRRHSAVEESTEAPFVDAKSPLATTPLRPDPDPTLEYSSLLIAKPKPFKFDLTIRNQGRADFVAREWLNLKMEGEFGDSRVYWAGGNHGDAMYGWGEVTS</sequence>
<reference evidence="1" key="1">
    <citation type="submission" date="2024-02" db="EMBL/GenBank/DDBJ databases">
        <title>Metagenome Assembled Genome of Zalaria obscura JY119.</title>
        <authorList>
            <person name="Vighnesh L."/>
            <person name="Jagadeeshwari U."/>
            <person name="Venkata Ramana C."/>
            <person name="Sasikala C."/>
        </authorList>
    </citation>
    <scope>NUCLEOTIDE SEQUENCE</scope>
    <source>
        <strain evidence="1">JY119</strain>
    </source>
</reference>
<dbReference type="Proteomes" id="UP001320706">
    <property type="component" value="Unassembled WGS sequence"/>
</dbReference>
<proteinExistence type="predicted"/>
<comment type="caution">
    <text evidence="1">The sequence shown here is derived from an EMBL/GenBank/DDBJ whole genome shotgun (WGS) entry which is preliminary data.</text>
</comment>
<keyword evidence="2" id="KW-1185">Reference proteome</keyword>
<name>A0ACC3S6X3_9PEZI</name>
<evidence type="ECO:0000313" key="2">
    <source>
        <dbReference type="Proteomes" id="UP001320706"/>
    </source>
</evidence>
<gene>
    <name evidence="1" type="ORF">M8818_005937</name>
</gene>
<evidence type="ECO:0000313" key="1">
    <source>
        <dbReference type="EMBL" id="KAK8200623.1"/>
    </source>
</evidence>
<organism evidence="1 2">
    <name type="scientific">Zalaria obscura</name>
    <dbReference type="NCBI Taxonomy" id="2024903"/>
    <lineage>
        <taxon>Eukaryota</taxon>
        <taxon>Fungi</taxon>
        <taxon>Dikarya</taxon>
        <taxon>Ascomycota</taxon>
        <taxon>Pezizomycotina</taxon>
        <taxon>Dothideomycetes</taxon>
        <taxon>Dothideomycetidae</taxon>
        <taxon>Dothideales</taxon>
        <taxon>Zalariaceae</taxon>
        <taxon>Zalaria</taxon>
    </lineage>
</organism>
<accession>A0ACC3S6X3</accession>
<protein>
    <submittedName>
        <fullName evidence="1">Uncharacterized protein</fullName>
    </submittedName>
</protein>
<dbReference type="EMBL" id="JAMKPW020000038">
    <property type="protein sequence ID" value="KAK8200623.1"/>
    <property type="molecule type" value="Genomic_DNA"/>
</dbReference>